<organism evidence="1 2">
    <name type="scientific">Batillaria attramentaria</name>
    <dbReference type="NCBI Taxonomy" id="370345"/>
    <lineage>
        <taxon>Eukaryota</taxon>
        <taxon>Metazoa</taxon>
        <taxon>Spiralia</taxon>
        <taxon>Lophotrochozoa</taxon>
        <taxon>Mollusca</taxon>
        <taxon>Gastropoda</taxon>
        <taxon>Caenogastropoda</taxon>
        <taxon>Sorbeoconcha</taxon>
        <taxon>Cerithioidea</taxon>
        <taxon>Batillariidae</taxon>
        <taxon>Batillaria</taxon>
    </lineage>
</organism>
<reference evidence="1 2" key="1">
    <citation type="journal article" date="2023" name="Sci. Data">
        <title>Genome assembly of the Korean intertidal mud-creeper Batillaria attramentaria.</title>
        <authorList>
            <person name="Patra A.K."/>
            <person name="Ho P.T."/>
            <person name="Jun S."/>
            <person name="Lee S.J."/>
            <person name="Kim Y."/>
            <person name="Won Y.J."/>
        </authorList>
    </citation>
    <scope>NUCLEOTIDE SEQUENCE [LARGE SCALE GENOMIC DNA]</scope>
    <source>
        <strain evidence="1">Wonlab-2016</strain>
    </source>
</reference>
<proteinExistence type="predicted"/>
<dbReference type="AlphaFoldDB" id="A0ABD0M8F4"/>
<sequence>MKRQRRMLRELPARRPMKKKMYVQINVTTRPTSSLSRNQKHVPLTADFHYCPRGTHLHKVPSIKQLVGRRRQDEQRTSHAIVTCSDRHKFPISRSARLMRQH</sequence>
<keyword evidence="2" id="KW-1185">Reference proteome</keyword>
<dbReference type="Proteomes" id="UP001519460">
    <property type="component" value="Unassembled WGS sequence"/>
</dbReference>
<comment type="caution">
    <text evidence="1">The sequence shown here is derived from an EMBL/GenBank/DDBJ whole genome shotgun (WGS) entry which is preliminary data.</text>
</comment>
<accession>A0ABD0M8F4</accession>
<protein>
    <submittedName>
        <fullName evidence="1">Uncharacterized protein</fullName>
    </submittedName>
</protein>
<gene>
    <name evidence="1" type="ORF">BaRGS_00001634</name>
</gene>
<dbReference type="EMBL" id="JACVVK020000004">
    <property type="protein sequence ID" value="KAK7507699.1"/>
    <property type="molecule type" value="Genomic_DNA"/>
</dbReference>
<evidence type="ECO:0000313" key="1">
    <source>
        <dbReference type="EMBL" id="KAK7507699.1"/>
    </source>
</evidence>
<evidence type="ECO:0000313" key="2">
    <source>
        <dbReference type="Proteomes" id="UP001519460"/>
    </source>
</evidence>
<name>A0ABD0M8F4_9CAEN</name>